<name>A0AAV6G763_9TELE</name>
<organism evidence="1 2">
    <name type="scientific">Alosa alosa</name>
    <name type="common">allis shad</name>
    <dbReference type="NCBI Taxonomy" id="278164"/>
    <lineage>
        <taxon>Eukaryota</taxon>
        <taxon>Metazoa</taxon>
        <taxon>Chordata</taxon>
        <taxon>Craniata</taxon>
        <taxon>Vertebrata</taxon>
        <taxon>Euteleostomi</taxon>
        <taxon>Actinopterygii</taxon>
        <taxon>Neopterygii</taxon>
        <taxon>Teleostei</taxon>
        <taxon>Clupei</taxon>
        <taxon>Clupeiformes</taxon>
        <taxon>Clupeoidei</taxon>
        <taxon>Clupeidae</taxon>
        <taxon>Alosa</taxon>
    </lineage>
</organism>
<gene>
    <name evidence="1" type="ORF">AALO_G00200010</name>
</gene>
<sequence>MLKCPCILEFPKILSNKNVQEWIQTAVCRGQTVCDDCSFTCCYYVSTRAPGSICAQIPFCLQKDGPCHMVGQKTGQEDDKHNDGEVSWVETFLGKEV</sequence>
<dbReference type="AlphaFoldDB" id="A0AAV6G763"/>
<comment type="caution">
    <text evidence="1">The sequence shown here is derived from an EMBL/GenBank/DDBJ whole genome shotgun (WGS) entry which is preliminary data.</text>
</comment>
<proteinExistence type="predicted"/>
<evidence type="ECO:0000313" key="1">
    <source>
        <dbReference type="EMBL" id="KAG5269257.1"/>
    </source>
</evidence>
<reference evidence="1" key="1">
    <citation type="submission" date="2020-10" db="EMBL/GenBank/DDBJ databases">
        <title>Chromosome-scale genome assembly of the Allis shad, Alosa alosa.</title>
        <authorList>
            <person name="Margot Z."/>
            <person name="Christophe K."/>
            <person name="Cabau C."/>
            <person name="Louis A."/>
            <person name="Berthelot C."/>
            <person name="Parey E."/>
            <person name="Roest Crollius H."/>
            <person name="Montfort J."/>
            <person name="Robinson-Rechavi M."/>
            <person name="Bucao C."/>
            <person name="Bouchez O."/>
            <person name="Gislard M."/>
            <person name="Lluch J."/>
            <person name="Milhes M."/>
            <person name="Lampietro C."/>
            <person name="Lopez Roques C."/>
            <person name="Donnadieu C."/>
            <person name="Braasch I."/>
            <person name="Desvignes T."/>
            <person name="Postlethwait J."/>
            <person name="Bobe J."/>
            <person name="Guiguen Y."/>
        </authorList>
    </citation>
    <scope>NUCLEOTIDE SEQUENCE</scope>
    <source>
        <strain evidence="1">M-15738</strain>
        <tissue evidence="1">Blood</tissue>
    </source>
</reference>
<keyword evidence="2" id="KW-1185">Reference proteome</keyword>
<accession>A0AAV6G763</accession>
<dbReference type="EMBL" id="JADWDJ010000015">
    <property type="protein sequence ID" value="KAG5269257.1"/>
    <property type="molecule type" value="Genomic_DNA"/>
</dbReference>
<evidence type="ECO:0000313" key="2">
    <source>
        <dbReference type="Proteomes" id="UP000823561"/>
    </source>
</evidence>
<protein>
    <submittedName>
        <fullName evidence="1">Uncharacterized protein</fullName>
    </submittedName>
</protein>
<dbReference type="Proteomes" id="UP000823561">
    <property type="component" value="Chromosome 15"/>
</dbReference>